<protein>
    <recommendedName>
        <fullName evidence="1">C2 domain-containing protein</fullName>
    </recommendedName>
</protein>
<dbReference type="PROSITE" id="PS50004">
    <property type="entry name" value="C2"/>
    <property type="match status" value="1"/>
</dbReference>
<dbReference type="InterPro" id="IPR000008">
    <property type="entry name" value="C2_dom"/>
</dbReference>
<evidence type="ECO:0000313" key="3">
    <source>
        <dbReference type="Proteomes" id="UP000233551"/>
    </source>
</evidence>
<gene>
    <name evidence="2" type="ORF">CRG98_038177</name>
</gene>
<dbReference type="SUPFAM" id="SSF49562">
    <property type="entry name" value="C2 domain (Calcium/lipid-binding domain, CaLB)"/>
    <property type="match status" value="1"/>
</dbReference>
<dbReference type="SMART" id="SM00239">
    <property type="entry name" value="C2"/>
    <property type="match status" value="1"/>
</dbReference>
<dbReference type="Pfam" id="PF00168">
    <property type="entry name" value="C2"/>
    <property type="match status" value="1"/>
</dbReference>
<dbReference type="EMBL" id="PGOL01003380">
    <property type="protein sequence ID" value="PKI41405.1"/>
    <property type="molecule type" value="Genomic_DNA"/>
</dbReference>
<name>A0A2I0IBP2_PUNGR</name>
<evidence type="ECO:0000259" key="1">
    <source>
        <dbReference type="PROSITE" id="PS50004"/>
    </source>
</evidence>
<dbReference type="Gene3D" id="2.60.40.150">
    <property type="entry name" value="C2 domain"/>
    <property type="match status" value="1"/>
</dbReference>
<dbReference type="PANTHER" id="PTHR32246:SF66">
    <property type="entry name" value="C2 DOMAIN-CONTAINING PROTEIN"/>
    <property type="match status" value="1"/>
</dbReference>
<proteinExistence type="predicted"/>
<sequence>MSLAGKKERSGAAIMLVESNNNPSLTVDITVVSAEGLKNPSSLSALFSKRLKTFVTLALPIEPSSQRCQAMWSPVHQTRTANSQRGENPAWGETFRVSIADSTFSSGFSSSAVLLQVYMERLVSGRTLLGWCHIPVADIRWPPTGSVRFLSYRLRASDGTRSQGIVNLAVRLPGSFDQAPTRTQYPSIISQARPAIGIPLSMLPSPTATDYRKKAGKL</sequence>
<reference evidence="2 3" key="1">
    <citation type="submission" date="2017-11" db="EMBL/GenBank/DDBJ databases">
        <title>De-novo sequencing of pomegranate (Punica granatum L.) genome.</title>
        <authorList>
            <person name="Akparov Z."/>
            <person name="Amiraslanov A."/>
            <person name="Hajiyeva S."/>
            <person name="Abbasov M."/>
            <person name="Kaur K."/>
            <person name="Hamwieh A."/>
            <person name="Solovyev V."/>
            <person name="Salamov A."/>
            <person name="Braich B."/>
            <person name="Kosarev P."/>
            <person name="Mahmoud A."/>
            <person name="Hajiyev E."/>
            <person name="Babayeva S."/>
            <person name="Izzatullayeva V."/>
            <person name="Mammadov A."/>
            <person name="Mammadov A."/>
            <person name="Sharifova S."/>
            <person name="Ojaghi J."/>
            <person name="Eynullazada K."/>
            <person name="Bayramov B."/>
            <person name="Abdulazimova A."/>
            <person name="Shahmuradov I."/>
        </authorList>
    </citation>
    <scope>NUCLEOTIDE SEQUENCE [LARGE SCALE GENOMIC DNA]</scope>
    <source>
        <strain evidence="3">cv. AG2017</strain>
        <tissue evidence="2">Leaf</tissue>
    </source>
</reference>
<comment type="caution">
    <text evidence="2">The sequence shown here is derived from an EMBL/GenBank/DDBJ whole genome shotgun (WGS) entry which is preliminary data.</text>
</comment>
<dbReference type="InterPro" id="IPR035892">
    <property type="entry name" value="C2_domain_sf"/>
</dbReference>
<organism evidence="2 3">
    <name type="scientific">Punica granatum</name>
    <name type="common">Pomegranate</name>
    <dbReference type="NCBI Taxonomy" id="22663"/>
    <lineage>
        <taxon>Eukaryota</taxon>
        <taxon>Viridiplantae</taxon>
        <taxon>Streptophyta</taxon>
        <taxon>Embryophyta</taxon>
        <taxon>Tracheophyta</taxon>
        <taxon>Spermatophyta</taxon>
        <taxon>Magnoliopsida</taxon>
        <taxon>eudicotyledons</taxon>
        <taxon>Gunneridae</taxon>
        <taxon>Pentapetalae</taxon>
        <taxon>rosids</taxon>
        <taxon>malvids</taxon>
        <taxon>Myrtales</taxon>
        <taxon>Lythraceae</taxon>
        <taxon>Punica</taxon>
    </lineage>
</organism>
<dbReference type="Proteomes" id="UP000233551">
    <property type="component" value="Unassembled WGS sequence"/>
</dbReference>
<feature type="domain" description="C2" evidence="1">
    <location>
        <begin position="6"/>
        <end position="149"/>
    </location>
</feature>
<evidence type="ECO:0000313" key="2">
    <source>
        <dbReference type="EMBL" id="PKI41405.1"/>
    </source>
</evidence>
<dbReference type="PANTHER" id="PTHR32246">
    <property type="entry name" value="INGRESSION PROTEIN FIC1"/>
    <property type="match status" value="1"/>
</dbReference>
<dbReference type="AlphaFoldDB" id="A0A2I0IBP2"/>
<keyword evidence="3" id="KW-1185">Reference proteome</keyword>
<accession>A0A2I0IBP2</accession>